<reference evidence="1" key="2">
    <citation type="submission" date="2022-01" db="EMBL/GenBank/DDBJ databases">
        <authorList>
            <person name="Yamashiro T."/>
            <person name="Shiraishi A."/>
            <person name="Satake H."/>
            <person name="Nakayama K."/>
        </authorList>
    </citation>
    <scope>NUCLEOTIDE SEQUENCE</scope>
</reference>
<name>A0ABQ5A125_9ASTR</name>
<evidence type="ECO:0000313" key="1">
    <source>
        <dbReference type="EMBL" id="GJS94763.1"/>
    </source>
</evidence>
<keyword evidence="2" id="KW-1185">Reference proteome</keyword>
<sequence length="312" mass="35091">MLLRSTSVVPLHSCKLGLGPLTRILVFLRNFNSIAWGRLVSVYTALLIELKRGFKAVRKTSLWGSISAYGNGEQAVVEAIRNNLLVRILNMVPTKKVDKTPYEIWHGTVLRILSYLKRLGYPKRSHSQESVGEIVILDDDSYRYITLWKTLRRGFSEHECLGPPPELIHVVGFCTGAWPMEEMKSMKVNKSGLWLVWLAKGCTQNLGIEFNAGDLFSSSRHDFRCTKARCGCICSKLGQSIINRNPGKIHWVDVKQTYSNVSKEYEKCSLVSWRNSDTDLMLQSKQADTIAMHADTIELHAASEAANGSSLD</sequence>
<dbReference type="EMBL" id="BQNB010011756">
    <property type="protein sequence ID" value="GJS94763.1"/>
    <property type="molecule type" value="Genomic_DNA"/>
</dbReference>
<protein>
    <submittedName>
        <fullName evidence="1">Uncharacterized protein</fullName>
    </submittedName>
</protein>
<evidence type="ECO:0000313" key="2">
    <source>
        <dbReference type="Proteomes" id="UP001151760"/>
    </source>
</evidence>
<organism evidence="1 2">
    <name type="scientific">Tanacetum coccineum</name>
    <dbReference type="NCBI Taxonomy" id="301880"/>
    <lineage>
        <taxon>Eukaryota</taxon>
        <taxon>Viridiplantae</taxon>
        <taxon>Streptophyta</taxon>
        <taxon>Embryophyta</taxon>
        <taxon>Tracheophyta</taxon>
        <taxon>Spermatophyta</taxon>
        <taxon>Magnoliopsida</taxon>
        <taxon>eudicotyledons</taxon>
        <taxon>Gunneridae</taxon>
        <taxon>Pentapetalae</taxon>
        <taxon>asterids</taxon>
        <taxon>campanulids</taxon>
        <taxon>Asterales</taxon>
        <taxon>Asteraceae</taxon>
        <taxon>Asteroideae</taxon>
        <taxon>Anthemideae</taxon>
        <taxon>Anthemidinae</taxon>
        <taxon>Tanacetum</taxon>
    </lineage>
</organism>
<comment type="caution">
    <text evidence="1">The sequence shown here is derived from an EMBL/GenBank/DDBJ whole genome shotgun (WGS) entry which is preliminary data.</text>
</comment>
<accession>A0ABQ5A125</accession>
<dbReference type="Proteomes" id="UP001151760">
    <property type="component" value="Unassembled WGS sequence"/>
</dbReference>
<gene>
    <name evidence="1" type="ORF">Tco_0801731</name>
</gene>
<proteinExistence type="predicted"/>
<reference evidence="1" key="1">
    <citation type="journal article" date="2022" name="Int. J. Mol. Sci.">
        <title>Draft Genome of Tanacetum Coccineum: Genomic Comparison of Closely Related Tanacetum-Family Plants.</title>
        <authorList>
            <person name="Yamashiro T."/>
            <person name="Shiraishi A."/>
            <person name="Nakayama K."/>
            <person name="Satake H."/>
        </authorList>
    </citation>
    <scope>NUCLEOTIDE SEQUENCE</scope>
</reference>